<dbReference type="PROSITE" id="PS00678">
    <property type="entry name" value="WD_REPEATS_1"/>
    <property type="match status" value="3"/>
</dbReference>
<feature type="repeat" description="WD" evidence="8">
    <location>
        <begin position="165"/>
        <end position="206"/>
    </location>
</feature>
<dbReference type="GO" id="GO:0006357">
    <property type="term" value="P:regulation of transcription by RNA polymerase II"/>
    <property type="evidence" value="ECO:0007669"/>
    <property type="project" value="TreeGrafter"/>
</dbReference>
<dbReference type="PANTHER" id="PTHR22846:SF52">
    <property type="entry name" value="F-BOX-LIKE_WD REPEAT-CONTAINING PROTEIN TBL1X"/>
    <property type="match status" value="1"/>
</dbReference>
<evidence type="ECO:0000256" key="6">
    <source>
        <dbReference type="ARBA" id="ARBA00025741"/>
    </source>
</evidence>
<name>A0AAW2A875_CULAL</name>
<dbReference type="AlphaFoldDB" id="A0AAW2A875"/>
<evidence type="ECO:0000256" key="1">
    <source>
        <dbReference type="ARBA" id="ARBA00004123"/>
    </source>
</evidence>
<dbReference type="PROSITE" id="PS50082">
    <property type="entry name" value="WD_REPEATS_2"/>
    <property type="match status" value="6"/>
</dbReference>
<gene>
    <name evidence="10" type="ORF">ABG768_027138</name>
</gene>
<feature type="compositionally biased region" description="Polar residues" evidence="9">
    <location>
        <begin position="114"/>
        <end position="130"/>
    </location>
</feature>
<dbReference type="Pfam" id="PF00400">
    <property type="entry name" value="WD40"/>
    <property type="match status" value="6"/>
</dbReference>
<evidence type="ECO:0000256" key="8">
    <source>
        <dbReference type="PROSITE-ProRule" id="PRU00221"/>
    </source>
</evidence>
<dbReference type="InterPro" id="IPR045183">
    <property type="entry name" value="Ebi-like"/>
</dbReference>
<evidence type="ECO:0000256" key="5">
    <source>
        <dbReference type="ARBA" id="ARBA00023242"/>
    </source>
</evidence>
<comment type="similarity">
    <text evidence="6">Belongs to the WD repeat EBI family.</text>
</comment>
<keyword evidence="5" id="KW-0539">Nucleus</keyword>
<keyword evidence="11" id="KW-1185">Reference proteome</keyword>
<dbReference type="PROSITE" id="PS50231">
    <property type="entry name" value="RICIN_B_LECTIN"/>
    <property type="match status" value="1"/>
</dbReference>
<dbReference type="Gene3D" id="1.20.960.30">
    <property type="match status" value="1"/>
</dbReference>
<evidence type="ECO:0000313" key="11">
    <source>
        <dbReference type="Proteomes" id="UP001479290"/>
    </source>
</evidence>
<dbReference type="InterPro" id="IPR006594">
    <property type="entry name" value="LisH"/>
</dbReference>
<dbReference type="PROSITE" id="PS50294">
    <property type="entry name" value="WD_REPEATS_REGION"/>
    <property type="match status" value="6"/>
</dbReference>
<evidence type="ECO:0000256" key="3">
    <source>
        <dbReference type="ARBA" id="ARBA00022737"/>
    </source>
</evidence>
<dbReference type="InterPro" id="IPR001680">
    <property type="entry name" value="WD40_rpt"/>
</dbReference>
<dbReference type="EMBL" id="JAWDJR010000009">
    <property type="protein sequence ID" value="KAK9968921.1"/>
    <property type="molecule type" value="Genomic_DNA"/>
</dbReference>
<keyword evidence="4" id="KW-0833">Ubl conjugation pathway</keyword>
<evidence type="ECO:0000256" key="7">
    <source>
        <dbReference type="ARBA" id="ARBA00056890"/>
    </source>
</evidence>
<dbReference type="CDD" id="cd00200">
    <property type="entry name" value="WD40"/>
    <property type="match status" value="1"/>
</dbReference>
<feature type="repeat" description="WD" evidence="8">
    <location>
        <begin position="228"/>
        <end position="252"/>
    </location>
</feature>
<evidence type="ECO:0000256" key="4">
    <source>
        <dbReference type="ARBA" id="ARBA00022786"/>
    </source>
</evidence>
<feature type="repeat" description="WD" evidence="8">
    <location>
        <begin position="262"/>
        <end position="303"/>
    </location>
</feature>
<keyword evidence="3" id="KW-0677">Repeat</keyword>
<dbReference type="InterPro" id="IPR020472">
    <property type="entry name" value="WD40_PAC1"/>
</dbReference>
<reference evidence="10 11" key="1">
    <citation type="submission" date="2024-05" db="EMBL/GenBank/DDBJ databases">
        <title>A high-quality chromosomal-level genome assembly of Topmouth culter (Culter alburnus).</title>
        <authorList>
            <person name="Zhao H."/>
        </authorList>
    </citation>
    <scope>NUCLEOTIDE SEQUENCE [LARGE SCALE GENOMIC DNA]</scope>
    <source>
        <strain evidence="10">CATC2023</strain>
        <tissue evidence="10">Muscle</tissue>
    </source>
</reference>
<dbReference type="GO" id="GO:0003714">
    <property type="term" value="F:transcription corepressor activity"/>
    <property type="evidence" value="ECO:0007669"/>
    <property type="project" value="InterPro"/>
</dbReference>
<feature type="repeat" description="WD" evidence="8">
    <location>
        <begin position="387"/>
        <end position="437"/>
    </location>
</feature>
<dbReference type="PRINTS" id="PR00320">
    <property type="entry name" value="GPROTEINBRPT"/>
</dbReference>
<dbReference type="InterPro" id="IPR019775">
    <property type="entry name" value="WD40_repeat_CS"/>
</dbReference>
<dbReference type="SMART" id="SM00667">
    <property type="entry name" value="LisH"/>
    <property type="match status" value="1"/>
</dbReference>
<comment type="caution">
    <text evidence="10">The sequence shown here is derived from an EMBL/GenBank/DDBJ whole genome shotgun (WGS) entry which is preliminary data.</text>
</comment>
<feature type="repeat" description="WD" evidence="8">
    <location>
        <begin position="345"/>
        <end position="386"/>
    </location>
</feature>
<evidence type="ECO:0000256" key="2">
    <source>
        <dbReference type="ARBA" id="ARBA00022574"/>
    </source>
</evidence>
<dbReference type="Proteomes" id="UP001479290">
    <property type="component" value="Unassembled WGS sequence"/>
</dbReference>
<dbReference type="InterPro" id="IPR036322">
    <property type="entry name" value="WD40_repeat_dom_sf"/>
</dbReference>
<comment type="subcellular location">
    <subcellularLocation>
        <location evidence="1">Nucleus</location>
    </subcellularLocation>
</comment>
<dbReference type="InterPro" id="IPR015943">
    <property type="entry name" value="WD40/YVTN_repeat-like_dom_sf"/>
</dbReference>
<dbReference type="FunFam" id="2.130.10.10:FF:000014">
    <property type="entry name" value="Putative F-box-like/WD repeat-containing protein TBL1XR1"/>
    <property type="match status" value="1"/>
</dbReference>
<dbReference type="Pfam" id="PF08513">
    <property type="entry name" value="LisH"/>
    <property type="match status" value="1"/>
</dbReference>
<proteinExistence type="inferred from homology"/>
<dbReference type="SUPFAM" id="SSF50978">
    <property type="entry name" value="WD40 repeat-like"/>
    <property type="match status" value="1"/>
</dbReference>
<dbReference type="GO" id="GO:0000118">
    <property type="term" value="C:histone deacetylase complex"/>
    <property type="evidence" value="ECO:0007669"/>
    <property type="project" value="TreeGrafter"/>
</dbReference>
<feature type="repeat" description="WD" evidence="8">
    <location>
        <begin position="438"/>
        <end position="479"/>
    </location>
</feature>
<keyword evidence="2 8" id="KW-0853">WD repeat</keyword>
<dbReference type="Gene3D" id="2.130.10.10">
    <property type="entry name" value="YVTN repeat-like/Quinoprotein amine dehydrogenase"/>
    <property type="match status" value="1"/>
</dbReference>
<dbReference type="FunFam" id="1.20.960.30:FF:000001">
    <property type="entry name" value="F-box-like/WD repeat-containing protein TBL1XR1"/>
    <property type="match status" value="1"/>
</dbReference>
<evidence type="ECO:0000313" key="10">
    <source>
        <dbReference type="EMBL" id="KAK9968921.1"/>
    </source>
</evidence>
<feature type="region of interest" description="Disordered" evidence="9">
    <location>
        <begin position="114"/>
        <end position="133"/>
    </location>
</feature>
<evidence type="ECO:0000256" key="9">
    <source>
        <dbReference type="SAM" id="MobiDB-lite"/>
    </source>
</evidence>
<dbReference type="PROSITE" id="PS50896">
    <property type="entry name" value="LISH"/>
    <property type="match status" value="1"/>
</dbReference>
<organism evidence="10 11">
    <name type="scientific">Culter alburnus</name>
    <name type="common">Topmouth culter</name>
    <dbReference type="NCBI Taxonomy" id="194366"/>
    <lineage>
        <taxon>Eukaryota</taxon>
        <taxon>Metazoa</taxon>
        <taxon>Chordata</taxon>
        <taxon>Craniata</taxon>
        <taxon>Vertebrata</taxon>
        <taxon>Euteleostomi</taxon>
        <taxon>Actinopterygii</taxon>
        <taxon>Neopterygii</taxon>
        <taxon>Teleostei</taxon>
        <taxon>Ostariophysi</taxon>
        <taxon>Cypriniformes</taxon>
        <taxon>Xenocyprididae</taxon>
        <taxon>Xenocypridinae</taxon>
        <taxon>Culter</taxon>
    </lineage>
</organism>
<accession>A0AAW2A875</accession>
<dbReference type="PANTHER" id="PTHR22846">
    <property type="entry name" value="WD40 REPEAT PROTEIN"/>
    <property type="match status" value="1"/>
</dbReference>
<sequence length="516" mass="56165">MSITSDEVNFLVYRYLQESGFSHSAFTFGIESHISQSNINGTLVPPAALISILQKGLQYVEAEISINEDGTVFDGRPIESLSLIDAVMPDVVHTRKQAFRDKLAQQQQQQAACSANSTAVQSHATKNGETALNGDENGTHALNNHFEAMEVDCEVQIPASKATVLRGHESEVFICAWNPVTDLLASGSGDSTARIWNLNENSNSSSTQLVLRHCIREGGQDVPSNKDVTSLDWNSDGTLLATGSYDGFARIWTKDGNLSSTLGQHKGPIFALKWNKKGNSILSAGVDKTTIIWDAHTGEAKQQFPFHSAPALDVDWQNNTTFASCSTDMCIHVCRLGSERPLKTFQGHTNEVNAIKWDPSGMLLASCSDDMTLKIWSMKHDSCVHNLQAHNKEIYTIKWSPTGTGSNSPNANILLASASFDSTVRLWDVDRGVCTHTLTKHQEPVYSVAFSPDGKFLASGSFDKCVHIWDTVSGALVNSYRGTGGIFEVCWNSVGDKVGASASDGSVCTQKLNKWI</sequence>
<protein>
    <submittedName>
        <fullName evidence="10">Uncharacterized protein</fullName>
    </submittedName>
</protein>
<comment type="function">
    <text evidence="7">F-box-like protein involved in the recruitment of the ubiquitin/19S proteasome complex to nuclear receptor-regulated transcription units. Plays an essential role in transcription activation mediated by nuclear receptors. Probably acts as integral component of corepressor complexes that mediates the recruitment of the 19S proteasome complex, leading to the subsequent proteasomal degradation of transcription repressor complexes, thereby allowing cofactor exchange.</text>
</comment>
<dbReference type="SMART" id="SM00320">
    <property type="entry name" value="WD40"/>
    <property type="match status" value="8"/>
</dbReference>